<dbReference type="AlphaFoldDB" id="A0A927C5L8"/>
<proteinExistence type="predicted"/>
<dbReference type="PANTHER" id="PTHR42951:SF15">
    <property type="entry name" value="METALLO-BETA-LACTAMASE SUPERFAMILY PROTEIN"/>
    <property type="match status" value="1"/>
</dbReference>
<organism evidence="5 6">
    <name type="scientific">Paenibacillus oceani</name>
    <dbReference type="NCBI Taxonomy" id="2772510"/>
    <lineage>
        <taxon>Bacteria</taxon>
        <taxon>Bacillati</taxon>
        <taxon>Bacillota</taxon>
        <taxon>Bacilli</taxon>
        <taxon>Bacillales</taxon>
        <taxon>Paenibacillaceae</taxon>
        <taxon>Paenibacillus</taxon>
    </lineage>
</organism>
<dbReference type="InterPro" id="IPR050855">
    <property type="entry name" value="NDM-1-like"/>
</dbReference>
<evidence type="ECO:0000256" key="1">
    <source>
        <dbReference type="ARBA" id="ARBA00034221"/>
    </source>
</evidence>
<keyword evidence="6" id="KW-1185">Reference proteome</keyword>
<comment type="function">
    <text evidence="2">Counteracts the endogenous Pycsar antiviral defense system. Phosphodiesterase that enables metal-dependent hydrolysis of host cyclic nucleotide Pycsar defense signals such as cCMP and cUMP.</text>
</comment>
<dbReference type="PANTHER" id="PTHR42951">
    <property type="entry name" value="METALLO-BETA-LACTAMASE DOMAIN-CONTAINING"/>
    <property type="match status" value="1"/>
</dbReference>
<feature type="domain" description="Metallo-beta-lactamase" evidence="4">
    <location>
        <begin position="36"/>
        <end position="125"/>
    </location>
</feature>
<dbReference type="Proteomes" id="UP000639396">
    <property type="component" value="Unassembled WGS sequence"/>
</dbReference>
<comment type="catalytic activity">
    <reaction evidence="1">
        <text>3',5'-cyclic CMP + H2O = CMP + H(+)</text>
        <dbReference type="Rhea" id="RHEA:72675"/>
        <dbReference type="ChEBI" id="CHEBI:15377"/>
        <dbReference type="ChEBI" id="CHEBI:15378"/>
        <dbReference type="ChEBI" id="CHEBI:58003"/>
        <dbReference type="ChEBI" id="CHEBI:60377"/>
    </reaction>
    <physiologicalReaction direction="left-to-right" evidence="1">
        <dbReference type="Rhea" id="RHEA:72676"/>
    </physiologicalReaction>
</comment>
<comment type="catalytic activity">
    <reaction evidence="3">
        <text>3',5'-cyclic UMP + H2O = UMP + H(+)</text>
        <dbReference type="Rhea" id="RHEA:70575"/>
        <dbReference type="ChEBI" id="CHEBI:15377"/>
        <dbReference type="ChEBI" id="CHEBI:15378"/>
        <dbReference type="ChEBI" id="CHEBI:57865"/>
        <dbReference type="ChEBI" id="CHEBI:184387"/>
    </reaction>
    <physiologicalReaction direction="left-to-right" evidence="3">
        <dbReference type="Rhea" id="RHEA:70576"/>
    </physiologicalReaction>
</comment>
<evidence type="ECO:0000259" key="4">
    <source>
        <dbReference type="Pfam" id="PF00753"/>
    </source>
</evidence>
<evidence type="ECO:0000256" key="3">
    <source>
        <dbReference type="ARBA" id="ARBA00048505"/>
    </source>
</evidence>
<accession>A0A927C5L8</accession>
<sequence length="147" mass="15943">MFLLCLIKNTAEAQAQLDQLPEPWRSALKRVLDHPPAAPVDRTITHGERLPIAGGLVVIGTPGHTPGHISLYHQPSRTLIAADALTVEDGRLLGPSAGQTHDMPLALRSLLALSEYDIDSVVCYHGGLYRDTNSRIRERIAEIARGG</sequence>
<reference evidence="5" key="1">
    <citation type="submission" date="2020-09" db="EMBL/GenBank/DDBJ databases">
        <title>A novel bacterium of genus Paenibacillus, isolated from South China Sea.</title>
        <authorList>
            <person name="Huang H."/>
            <person name="Mo K."/>
            <person name="Hu Y."/>
        </authorList>
    </citation>
    <scope>NUCLEOTIDE SEQUENCE</scope>
    <source>
        <strain evidence="5">IB182363</strain>
    </source>
</reference>
<dbReference type="Pfam" id="PF00753">
    <property type="entry name" value="Lactamase_B"/>
    <property type="match status" value="1"/>
</dbReference>
<dbReference type="InterPro" id="IPR001279">
    <property type="entry name" value="Metallo-B-lactamas"/>
</dbReference>
<dbReference type="SUPFAM" id="SSF56281">
    <property type="entry name" value="Metallo-hydrolase/oxidoreductase"/>
    <property type="match status" value="1"/>
</dbReference>
<dbReference type="Gene3D" id="3.60.15.10">
    <property type="entry name" value="Ribonuclease Z/Hydroxyacylglutathione hydrolase-like"/>
    <property type="match status" value="1"/>
</dbReference>
<dbReference type="InterPro" id="IPR036866">
    <property type="entry name" value="RibonucZ/Hydroxyglut_hydro"/>
</dbReference>
<evidence type="ECO:0000313" key="6">
    <source>
        <dbReference type="Proteomes" id="UP000639396"/>
    </source>
</evidence>
<comment type="caution">
    <text evidence="5">The sequence shown here is derived from an EMBL/GenBank/DDBJ whole genome shotgun (WGS) entry which is preliminary data.</text>
</comment>
<dbReference type="EMBL" id="JACXJA010000001">
    <property type="protein sequence ID" value="MBD2860437.1"/>
    <property type="molecule type" value="Genomic_DNA"/>
</dbReference>
<evidence type="ECO:0000313" key="5">
    <source>
        <dbReference type="EMBL" id="MBD2860437.1"/>
    </source>
</evidence>
<evidence type="ECO:0000256" key="2">
    <source>
        <dbReference type="ARBA" id="ARBA00034301"/>
    </source>
</evidence>
<gene>
    <name evidence="5" type="ORF">IDH45_00360</name>
</gene>
<protein>
    <submittedName>
        <fullName evidence="5">MBL fold metallo-hydrolase</fullName>
    </submittedName>
</protein>
<name>A0A927C5L8_9BACL</name>